<evidence type="ECO:0000256" key="2">
    <source>
        <dbReference type="ARBA" id="ARBA00001946"/>
    </source>
</evidence>
<accession>A0A316FIF1</accession>
<comment type="pathway">
    <text evidence="3">Nucleotide-sugar biosynthesis; GDP-alpha-D-mannose biosynthesis; alpha-D-mannose 1-phosphate from D-fructose 6-phosphate: step 2/2.</text>
</comment>
<dbReference type="GO" id="GO:0004615">
    <property type="term" value="F:phosphomannomutase activity"/>
    <property type="evidence" value="ECO:0007669"/>
    <property type="project" value="UniProtKB-EC"/>
</dbReference>
<sequence>MKRKANVQSKKASESKAEKPAKGKKVSPASGSAKSIIKIGSPYLIFSLLIICLVAILQYYLVVAGPSAQKNKMFIDTALRSYVDSILVKLDTSQDFIKEFAKNRQLITAVIDKDQSVIQSFEQQISNQMPYSLGVKIIFPDVLKQDLTAKPPITNAVLDSVRSLAKNKTFHPEVISPGKPEQFVAVMAPIKNGDQVIGIVFLGLDTKLIQDTIQRIHKTPGYVEIWQTFYQQHQLIVTEGNQAYKQGEPFAIGTSDNSNWQVAFWPKNLSEFSGQSELLFFMGGVLFILLVSAGVNFFGLRVIQHEVKADTGDLAKNFLDSGENLKGITSSFRIDYFRDLIVTLVRNDMRVVHASASTAPAKPATSGTSDEHQPKPKKSITSALSSDSGLEVQEVSDGTEIDVPKSIFRAYDIRGIVDNQLTPDVVREIGKAIGSEAFDRGEQKVVVARDGRLSGPTLLEALKEGLMASGRDVIDIGEVPTPVLYFATNYLDTRSGVMLTGSHNPANYNGLKVVIAGETLSQNGIQKLYQRITKGDFVSGKGSEDSRNLTPDYLGQITADVALAQPLKVAVDCGNGVAGNIAPRLLQGLGCDVIGLYCDVDGNFPNHHPDPSKPDNLKDLINMVKSEKADIGLAFDGDGDRLGVVASDGSIIWPDRQMMLYAIDVLSRNPGADIIFDVKCTRHLPKVISSHGGRPIMWKTGHSLVKAKMKETGALLAGECSGHIFFKERWYGFDDALYTAARLLEILAGDVRSSAEVFAALPNSEATPELNVTISDTRKFDFVEKLAKNGTFANGRINTTDGIRVDFDDGWGLVRASNTTPCLVIRFEADTQESLNRIQDLFREQILAVDSSLQVPF</sequence>
<evidence type="ECO:0000256" key="11">
    <source>
        <dbReference type="SAM" id="Phobius"/>
    </source>
</evidence>
<dbReference type="PRINTS" id="PR00509">
    <property type="entry name" value="PGMPMM"/>
</dbReference>
<keyword evidence="11" id="KW-0472">Membrane</keyword>
<dbReference type="Proteomes" id="UP000245790">
    <property type="component" value="Unassembled WGS sequence"/>
</dbReference>
<comment type="caution">
    <text evidence="16">The sequence shown here is derived from an EMBL/GenBank/DDBJ whole genome shotgun (WGS) entry which is preliminary data.</text>
</comment>
<dbReference type="InterPro" id="IPR005841">
    <property type="entry name" value="Alpha-D-phosphohexomutase_SF"/>
</dbReference>
<evidence type="ECO:0000256" key="1">
    <source>
        <dbReference type="ARBA" id="ARBA00000586"/>
    </source>
</evidence>
<dbReference type="Pfam" id="PF02878">
    <property type="entry name" value="PGM_PMM_I"/>
    <property type="match status" value="1"/>
</dbReference>
<gene>
    <name evidence="16" type="ORF">C8D97_10975</name>
</gene>
<keyword evidence="8" id="KW-0460">Magnesium</keyword>
<dbReference type="SUPFAM" id="SSF55957">
    <property type="entry name" value="Phosphoglucomutase, C-terminal domain"/>
    <property type="match status" value="1"/>
</dbReference>
<keyword evidence="11" id="KW-1133">Transmembrane helix</keyword>
<dbReference type="InterPro" id="IPR005844">
    <property type="entry name" value="A-D-PHexomutase_a/b/a-I"/>
</dbReference>
<reference evidence="16 17" key="1">
    <citation type="submission" date="2018-05" db="EMBL/GenBank/DDBJ databases">
        <title>Genomic Encyclopedia of Type Strains, Phase IV (KMG-IV): sequencing the most valuable type-strain genomes for metagenomic binning, comparative biology and taxonomic classification.</title>
        <authorList>
            <person name="Goeker M."/>
        </authorList>
    </citation>
    <scope>NUCLEOTIDE SEQUENCE [LARGE SCALE GENOMIC DNA]</scope>
    <source>
        <strain evidence="16 17">DSM 25350</strain>
    </source>
</reference>
<evidence type="ECO:0000256" key="9">
    <source>
        <dbReference type="ARBA" id="ARBA00023235"/>
    </source>
</evidence>
<evidence type="ECO:0000256" key="8">
    <source>
        <dbReference type="ARBA" id="ARBA00022842"/>
    </source>
</evidence>
<evidence type="ECO:0000313" key="16">
    <source>
        <dbReference type="EMBL" id="PWK48524.1"/>
    </source>
</evidence>
<dbReference type="PANTHER" id="PTHR43771:SF2">
    <property type="entry name" value="PHOSPHOMANNOMUTASE_PHOSPHOGLUCOMUTASE"/>
    <property type="match status" value="1"/>
</dbReference>
<name>A0A316FIF1_9GAMM</name>
<evidence type="ECO:0000256" key="10">
    <source>
        <dbReference type="SAM" id="MobiDB-lite"/>
    </source>
</evidence>
<evidence type="ECO:0000256" key="4">
    <source>
        <dbReference type="ARBA" id="ARBA00010231"/>
    </source>
</evidence>
<dbReference type="EC" id="5.4.2.8" evidence="5"/>
<keyword evidence="17" id="KW-1185">Reference proteome</keyword>
<dbReference type="Pfam" id="PF00408">
    <property type="entry name" value="PGM_PMM_IV"/>
    <property type="match status" value="1"/>
</dbReference>
<feature type="domain" description="Alpha-D-phosphohexomutase alpha/beta/alpha" evidence="14">
    <location>
        <begin position="558"/>
        <end position="649"/>
    </location>
</feature>
<feature type="domain" description="Alpha-D-phosphohexomutase alpha/beta/alpha" evidence="15">
    <location>
        <begin position="654"/>
        <end position="761"/>
    </location>
</feature>
<feature type="region of interest" description="Disordered" evidence="10">
    <location>
        <begin position="356"/>
        <end position="395"/>
    </location>
</feature>
<dbReference type="InterPro" id="IPR016055">
    <property type="entry name" value="A-D-PHexomutase_a/b/a-I/II/III"/>
</dbReference>
<proteinExistence type="inferred from homology"/>
<feature type="domain" description="Alpha-D-phosphohexomutase C-terminal" evidence="12">
    <location>
        <begin position="769"/>
        <end position="844"/>
    </location>
</feature>
<feature type="domain" description="Alpha-D-phosphohexomutase alpha/beta/alpha" evidence="13">
    <location>
        <begin position="406"/>
        <end position="537"/>
    </location>
</feature>
<feature type="region of interest" description="Disordered" evidence="10">
    <location>
        <begin position="1"/>
        <end position="29"/>
    </location>
</feature>
<dbReference type="GO" id="GO:0000287">
    <property type="term" value="F:magnesium ion binding"/>
    <property type="evidence" value="ECO:0007669"/>
    <property type="project" value="InterPro"/>
</dbReference>
<evidence type="ECO:0000259" key="14">
    <source>
        <dbReference type="Pfam" id="PF02879"/>
    </source>
</evidence>
<evidence type="ECO:0000259" key="12">
    <source>
        <dbReference type="Pfam" id="PF00408"/>
    </source>
</evidence>
<evidence type="ECO:0000259" key="15">
    <source>
        <dbReference type="Pfam" id="PF02880"/>
    </source>
</evidence>
<organism evidence="16 17">
    <name type="scientific">Pleionea mediterranea</name>
    <dbReference type="NCBI Taxonomy" id="523701"/>
    <lineage>
        <taxon>Bacteria</taxon>
        <taxon>Pseudomonadati</taxon>
        <taxon>Pseudomonadota</taxon>
        <taxon>Gammaproteobacteria</taxon>
        <taxon>Oceanospirillales</taxon>
        <taxon>Pleioneaceae</taxon>
        <taxon>Pleionea</taxon>
    </lineage>
</organism>
<dbReference type="RefSeq" id="WP_280951685.1">
    <property type="nucleotide sequence ID" value="NZ_QGGU01000009.1"/>
</dbReference>
<dbReference type="SUPFAM" id="SSF53738">
    <property type="entry name" value="Phosphoglucomutase, first 3 domains"/>
    <property type="match status" value="3"/>
</dbReference>
<feature type="compositionally biased region" description="Polar residues" evidence="10">
    <location>
        <begin position="379"/>
        <end position="388"/>
    </location>
</feature>
<feature type="transmembrane region" description="Helical" evidence="11">
    <location>
        <begin position="43"/>
        <end position="62"/>
    </location>
</feature>
<evidence type="ECO:0000256" key="7">
    <source>
        <dbReference type="ARBA" id="ARBA00022723"/>
    </source>
</evidence>
<dbReference type="Gene3D" id="3.30.310.50">
    <property type="entry name" value="Alpha-D-phosphohexomutase, C-terminal domain"/>
    <property type="match status" value="1"/>
</dbReference>
<dbReference type="Gene3D" id="3.40.120.10">
    <property type="entry name" value="Alpha-D-Glucose-1,6-Bisphosphate, subunit A, domain 3"/>
    <property type="match status" value="3"/>
</dbReference>
<dbReference type="FunFam" id="3.40.120.10:FF:000021">
    <property type="entry name" value="Phosphomannomutase/phosphoglucomutase"/>
    <property type="match status" value="1"/>
</dbReference>
<feature type="compositionally biased region" description="Basic and acidic residues" evidence="10">
    <location>
        <begin position="11"/>
        <end position="21"/>
    </location>
</feature>
<keyword evidence="11" id="KW-0812">Transmembrane</keyword>
<dbReference type="InterPro" id="IPR005846">
    <property type="entry name" value="A-D-PHexomutase_a/b/a-III"/>
</dbReference>
<keyword evidence="6" id="KW-0597">Phosphoprotein</keyword>
<dbReference type="InterPro" id="IPR005843">
    <property type="entry name" value="A-D-PHexomutase_C"/>
</dbReference>
<dbReference type="InterPro" id="IPR036900">
    <property type="entry name" value="A-D-PHexomutase_C_sf"/>
</dbReference>
<dbReference type="Pfam" id="PF02880">
    <property type="entry name" value="PGM_PMM_III"/>
    <property type="match status" value="1"/>
</dbReference>
<dbReference type="Pfam" id="PF02879">
    <property type="entry name" value="PGM_PMM_II"/>
    <property type="match status" value="1"/>
</dbReference>
<keyword evidence="9" id="KW-0413">Isomerase</keyword>
<protein>
    <recommendedName>
        <fullName evidence="5">phosphomannomutase</fullName>
        <ecNumber evidence="5">5.4.2.8</ecNumber>
    </recommendedName>
</protein>
<evidence type="ECO:0000256" key="6">
    <source>
        <dbReference type="ARBA" id="ARBA00022553"/>
    </source>
</evidence>
<dbReference type="CDD" id="cd03089">
    <property type="entry name" value="PMM_PGM"/>
    <property type="match status" value="1"/>
</dbReference>
<dbReference type="EMBL" id="QGGU01000009">
    <property type="protein sequence ID" value="PWK48524.1"/>
    <property type="molecule type" value="Genomic_DNA"/>
</dbReference>
<evidence type="ECO:0000256" key="3">
    <source>
        <dbReference type="ARBA" id="ARBA00004699"/>
    </source>
</evidence>
<feature type="compositionally biased region" description="Low complexity" evidence="10">
    <location>
        <begin position="356"/>
        <end position="368"/>
    </location>
</feature>
<evidence type="ECO:0000313" key="17">
    <source>
        <dbReference type="Proteomes" id="UP000245790"/>
    </source>
</evidence>
<comment type="catalytic activity">
    <reaction evidence="1">
        <text>alpha-D-mannose 1-phosphate = D-mannose 6-phosphate</text>
        <dbReference type="Rhea" id="RHEA:11140"/>
        <dbReference type="ChEBI" id="CHEBI:58409"/>
        <dbReference type="ChEBI" id="CHEBI:58735"/>
        <dbReference type="EC" id="5.4.2.8"/>
    </reaction>
</comment>
<dbReference type="InterPro" id="IPR005845">
    <property type="entry name" value="A-D-PHexomutase_a/b/a-II"/>
</dbReference>
<comment type="cofactor">
    <cofactor evidence="2">
        <name>Mg(2+)</name>
        <dbReference type="ChEBI" id="CHEBI:18420"/>
    </cofactor>
</comment>
<evidence type="ECO:0000256" key="5">
    <source>
        <dbReference type="ARBA" id="ARBA00012730"/>
    </source>
</evidence>
<keyword evidence="7" id="KW-0479">Metal-binding</keyword>
<dbReference type="PROSITE" id="PS00710">
    <property type="entry name" value="PGM_PMM"/>
    <property type="match status" value="1"/>
</dbReference>
<dbReference type="InterPro" id="IPR016066">
    <property type="entry name" value="A-D-PHexomutase_CS"/>
</dbReference>
<dbReference type="GO" id="GO:0005975">
    <property type="term" value="P:carbohydrate metabolic process"/>
    <property type="evidence" value="ECO:0007669"/>
    <property type="project" value="InterPro"/>
</dbReference>
<dbReference type="AlphaFoldDB" id="A0A316FIF1"/>
<evidence type="ECO:0000259" key="13">
    <source>
        <dbReference type="Pfam" id="PF02878"/>
    </source>
</evidence>
<comment type="similarity">
    <text evidence="4">Belongs to the phosphohexose mutase family.</text>
</comment>
<dbReference type="PANTHER" id="PTHR43771">
    <property type="entry name" value="PHOSPHOMANNOMUTASE"/>
    <property type="match status" value="1"/>
</dbReference>